<dbReference type="AlphaFoldDB" id="A0A7J7Z656"/>
<dbReference type="EMBL" id="JABWUV010000003">
    <property type="protein sequence ID" value="KAF6369426.1"/>
    <property type="molecule type" value="Genomic_DNA"/>
</dbReference>
<proteinExistence type="predicted"/>
<gene>
    <name evidence="2" type="ORF">mMyoMyo1_010764</name>
</gene>
<sequence length="163" mass="17871">MGSWAIPVLFPSLTLICPSVKWVYGEQGLLGKHCWCPGSVWGLGEWWLRLLALGLQPPTAPVVLTCRRVRVPMSSILPLPWREDDRVPSLTEVGRLEGSPHLWKRELREAGMLHGSVLAFGISKAPLNPGPWALEPGVLGEGSAQSRKCWLGPEREAGPLQPS</sequence>
<protein>
    <submittedName>
        <fullName evidence="2">Uncharacterized protein</fullName>
    </submittedName>
</protein>
<evidence type="ECO:0000313" key="2">
    <source>
        <dbReference type="EMBL" id="KAF6369426.1"/>
    </source>
</evidence>
<dbReference type="Proteomes" id="UP000527355">
    <property type="component" value="Unassembled WGS sequence"/>
</dbReference>
<comment type="caution">
    <text evidence="2">The sequence shown here is derived from an EMBL/GenBank/DDBJ whole genome shotgun (WGS) entry which is preliminary data.</text>
</comment>
<organism evidence="2 3">
    <name type="scientific">Myotis myotis</name>
    <name type="common">Greater mouse-eared bat</name>
    <name type="synonym">Vespertilio myotis</name>
    <dbReference type="NCBI Taxonomy" id="51298"/>
    <lineage>
        <taxon>Eukaryota</taxon>
        <taxon>Metazoa</taxon>
        <taxon>Chordata</taxon>
        <taxon>Craniata</taxon>
        <taxon>Vertebrata</taxon>
        <taxon>Euteleostomi</taxon>
        <taxon>Mammalia</taxon>
        <taxon>Eutheria</taxon>
        <taxon>Laurasiatheria</taxon>
        <taxon>Chiroptera</taxon>
        <taxon>Yangochiroptera</taxon>
        <taxon>Vespertilionidae</taxon>
        <taxon>Myotis</taxon>
    </lineage>
</organism>
<name>A0A7J7Z656_MYOMY</name>
<accession>A0A7J7Z656</accession>
<feature type="region of interest" description="Disordered" evidence="1">
    <location>
        <begin position="144"/>
        <end position="163"/>
    </location>
</feature>
<keyword evidence="3" id="KW-1185">Reference proteome</keyword>
<evidence type="ECO:0000313" key="3">
    <source>
        <dbReference type="Proteomes" id="UP000527355"/>
    </source>
</evidence>
<reference evidence="2 3" key="1">
    <citation type="journal article" date="2020" name="Nature">
        <title>Six reference-quality genomes reveal evolution of bat adaptations.</title>
        <authorList>
            <person name="Jebb D."/>
            <person name="Huang Z."/>
            <person name="Pippel M."/>
            <person name="Hughes G.M."/>
            <person name="Lavrichenko K."/>
            <person name="Devanna P."/>
            <person name="Winkler S."/>
            <person name="Jermiin L.S."/>
            <person name="Skirmuntt E.C."/>
            <person name="Katzourakis A."/>
            <person name="Burkitt-Gray L."/>
            <person name="Ray D.A."/>
            <person name="Sullivan K.A.M."/>
            <person name="Roscito J.G."/>
            <person name="Kirilenko B.M."/>
            <person name="Davalos L.M."/>
            <person name="Corthals A.P."/>
            <person name="Power M.L."/>
            <person name="Jones G."/>
            <person name="Ransome R.D."/>
            <person name="Dechmann D.K.N."/>
            <person name="Locatelli A.G."/>
            <person name="Puechmaille S.J."/>
            <person name="Fedrigo O."/>
            <person name="Jarvis E.D."/>
            <person name="Hiller M."/>
            <person name="Vernes S.C."/>
            <person name="Myers E.W."/>
            <person name="Teeling E.C."/>
        </authorList>
    </citation>
    <scope>NUCLEOTIDE SEQUENCE [LARGE SCALE GENOMIC DNA]</scope>
    <source>
        <strain evidence="2">MMyoMyo1</strain>
        <tissue evidence="2">Flight muscle</tissue>
    </source>
</reference>
<evidence type="ECO:0000256" key="1">
    <source>
        <dbReference type="SAM" id="MobiDB-lite"/>
    </source>
</evidence>